<feature type="domain" description="G-protein coupled receptors family 1 profile" evidence="14">
    <location>
        <begin position="36"/>
        <end position="292"/>
    </location>
</feature>
<evidence type="ECO:0000256" key="11">
    <source>
        <dbReference type="ARBA" id="ARBA00023224"/>
    </source>
</evidence>
<evidence type="ECO:0000256" key="3">
    <source>
        <dbReference type="ARBA" id="ARBA00022606"/>
    </source>
</evidence>
<evidence type="ECO:0000256" key="5">
    <source>
        <dbReference type="ARBA" id="ARBA00022925"/>
    </source>
</evidence>
<sequence>MGNASEVALFFSRISKEHDYFMGTVYAVFCVLSLLGNGVLLLVAYRKRSSLKPAEFFIINLSVSDLGMTLSLFPLAIPSSFSHRWLFGDVVCQGYAFCGVFFGLCSLTNLTALSSVCCLKVCFPHYGNKFSSAHALLLVAGVWGYASIFAIGPLARWGQYSPEPYGTACCIDWYAPADDMLAMSYIICLFLFCYVVPCTIIFLSYTFILLTVRGSRQAVQQHVSPQTKTTNAHTLIVKLSVAVCIGFLTAWSPYAIVAMCAAFVDRTIIPPFAFALAAIFAKSSTIYNPVVYLLFKPNFRKSLCRDTAQFRHKICSSTGKGSPNAGLKDPSKPASSQRSHKDITNSTRLSNGLPESHGACLHCAEVGGGSGGTRCHLTTPQRTARMLTDSGHSEVMVCQLPDKLQDNFL</sequence>
<keyword evidence="4 13" id="KW-0812">Transmembrane</keyword>
<feature type="transmembrane region" description="Helical" evidence="13">
    <location>
        <begin position="182"/>
        <end position="212"/>
    </location>
</feature>
<feature type="transmembrane region" description="Helical" evidence="13">
    <location>
        <begin position="94"/>
        <end position="123"/>
    </location>
</feature>
<feature type="transmembrane region" description="Helical" evidence="13">
    <location>
        <begin position="232"/>
        <end position="252"/>
    </location>
</feature>
<dbReference type="CDD" id="cd15074">
    <property type="entry name" value="7tmA_Opsin5_neuropsin"/>
    <property type="match status" value="1"/>
</dbReference>
<evidence type="ECO:0000256" key="2">
    <source>
        <dbReference type="ARBA" id="ARBA00022543"/>
    </source>
</evidence>
<reference evidence="15" key="1">
    <citation type="submission" date="2020-10" db="EMBL/GenBank/DDBJ databases">
        <title>Chromosome-scale genome assembly of the Allis shad, Alosa alosa.</title>
        <authorList>
            <person name="Margot Z."/>
            <person name="Christophe K."/>
            <person name="Cabau C."/>
            <person name="Louis A."/>
            <person name="Berthelot C."/>
            <person name="Parey E."/>
            <person name="Roest Crollius H."/>
            <person name="Montfort J."/>
            <person name="Robinson-Rechavi M."/>
            <person name="Bucao C."/>
            <person name="Bouchez O."/>
            <person name="Gislard M."/>
            <person name="Lluch J."/>
            <person name="Milhes M."/>
            <person name="Lampietro C."/>
            <person name="Lopez Roques C."/>
            <person name="Donnadieu C."/>
            <person name="Braasch I."/>
            <person name="Desvignes T."/>
            <person name="Postlethwait J."/>
            <person name="Bobe J."/>
            <person name="Guiguen Y."/>
        </authorList>
    </citation>
    <scope>NUCLEOTIDE SEQUENCE</scope>
    <source>
        <strain evidence="15">M-15738</strain>
        <tissue evidence="15">Blood</tissue>
    </source>
</reference>
<evidence type="ECO:0000256" key="12">
    <source>
        <dbReference type="SAM" id="MobiDB-lite"/>
    </source>
</evidence>
<organism evidence="15 16">
    <name type="scientific">Alosa alosa</name>
    <name type="common">allis shad</name>
    <dbReference type="NCBI Taxonomy" id="278164"/>
    <lineage>
        <taxon>Eukaryota</taxon>
        <taxon>Metazoa</taxon>
        <taxon>Chordata</taxon>
        <taxon>Craniata</taxon>
        <taxon>Vertebrata</taxon>
        <taxon>Euteleostomi</taxon>
        <taxon>Actinopterygii</taxon>
        <taxon>Neopterygii</taxon>
        <taxon>Teleostei</taxon>
        <taxon>Clupei</taxon>
        <taxon>Clupeiformes</taxon>
        <taxon>Clupeoidei</taxon>
        <taxon>Clupeidae</taxon>
        <taxon>Alosa</taxon>
    </lineage>
</organism>
<gene>
    <name evidence="15" type="ORF">AALO_G00054550</name>
</gene>
<dbReference type="InterPro" id="IPR050125">
    <property type="entry name" value="GPCR_opsins"/>
</dbReference>
<proteinExistence type="predicted"/>
<keyword evidence="9 13" id="KW-0472">Membrane</keyword>
<name>A0AAV6H9Q7_9TELE</name>
<dbReference type="GO" id="GO:0004930">
    <property type="term" value="F:G protein-coupled receptor activity"/>
    <property type="evidence" value="ECO:0007669"/>
    <property type="project" value="UniProtKB-KW"/>
</dbReference>
<dbReference type="Proteomes" id="UP000823561">
    <property type="component" value="Chromosome 4"/>
</dbReference>
<accession>A0AAV6H9Q7</accession>
<dbReference type="GO" id="GO:0016020">
    <property type="term" value="C:membrane"/>
    <property type="evidence" value="ECO:0007669"/>
    <property type="project" value="UniProtKB-SubCell"/>
</dbReference>
<feature type="transmembrane region" description="Helical" evidence="13">
    <location>
        <begin position="272"/>
        <end position="295"/>
    </location>
</feature>
<evidence type="ECO:0000256" key="1">
    <source>
        <dbReference type="ARBA" id="ARBA00004141"/>
    </source>
</evidence>
<dbReference type="Gene3D" id="1.20.1070.10">
    <property type="entry name" value="Rhodopsin 7-helix transmembrane proteins"/>
    <property type="match status" value="1"/>
</dbReference>
<evidence type="ECO:0000256" key="8">
    <source>
        <dbReference type="ARBA" id="ARBA00023040"/>
    </source>
</evidence>
<dbReference type="InterPro" id="IPR000276">
    <property type="entry name" value="GPCR_Rhodpsn"/>
</dbReference>
<keyword evidence="11" id="KW-0807">Transducer</keyword>
<keyword evidence="10" id="KW-0675">Receptor</keyword>
<dbReference type="PRINTS" id="PR00237">
    <property type="entry name" value="GPCRRHODOPSN"/>
</dbReference>
<evidence type="ECO:0000256" key="9">
    <source>
        <dbReference type="ARBA" id="ARBA00023136"/>
    </source>
</evidence>
<feature type="transmembrane region" description="Helical" evidence="13">
    <location>
        <begin position="56"/>
        <end position="74"/>
    </location>
</feature>
<comment type="caution">
    <text evidence="15">The sequence shown here is derived from an EMBL/GenBank/DDBJ whole genome shotgun (WGS) entry which is preliminary data.</text>
</comment>
<dbReference type="GO" id="GO:0007602">
    <property type="term" value="P:phototransduction"/>
    <property type="evidence" value="ECO:0007669"/>
    <property type="project" value="UniProtKB-KW"/>
</dbReference>
<keyword evidence="7" id="KW-0157">Chromophore</keyword>
<dbReference type="PANTHER" id="PTHR24240">
    <property type="entry name" value="OPSIN"/>
    <property type="match status" value="1"/>
</dbReference>
<dbReference type="FunFam" id="1.20.1070.10:FF:000219">
    <property type="entry name" value="Opsin 5-like 2"/>
    <property type="match status" value="1"/>
</dbReference>
<keyword evidence="8" id="KW-0297">G-protein coupled receptor</keyword>
<feature type="region of interest" description="Disordered" evidence="12">
    <location>
        <begin position="318"/>
        <end position="350"/>
    </location>
</feature>
<keyword evidence="16" id="KW-1185">Reference proteome</keyword>
<keyword evidence="3" id="KW-0716">Sensory transduction</keyword>
<evidence type="ECO:0000313" key="16">
    <source>
        <dbReference type="Proteomes" id="UP000823561"/>
    </source>
</evidence>
<evidence type="ECO:0000256" key="4">
    <source>
        <dbReference type="ARBA" id="ARBA00022692"/>
    </source>
</evidence>
<dbReference type="SUPFAM" id="SSF81321">
    <property type="entry name" value="Family A G protein-coupled receptor-like"/>
    <property type="match status" value="1"/>
</dbReference>
<keyword evidence="6 13" id="KW-1133">Transmembrane helix</keyword>
<dbReference type="GO" id="GO:0009881">
    <property type="term" value="F:photoreceptor activity"/>
    <property type="evidence" value="ECO:0007669"/>
    <property type="project" value="UniProtKB-KW"/>
</dbReference>
<dbReference type="PROSITE" id="PS00238">
    <property type="entry name" value="OPSIN"/>
    <property type="match status" value="1"/>
</dbReference>
<evidence type="ECO:0000256" key="7">
    <source>
        <dbReference type="ARBA" id="ARBA00022991"/>
    </source>
</evidence>
<dbReference type="PROSITE" id="PS50262">
    <property type="entry name" value="G_PROTEIN_RECEP_F1_2"/>
    <property type="match status" value="1"/>
</dbReference>
<feature type="transmembrane region" description="Helical" evidence="13">
    <location>
        <begin position="135"/>
        <end position="155"/>
    </location>
</feature>
<dbReference type="AlphaFoldDB" id="A0AAV6H9Q7"/>
<comment type="subcellular location">
    <subcellularLocation>
        <location evidence="1">Membrane</location>
        <topology evidence="1">Multi-pass membrane protein</topology>
    </subcellularLocation>
</comment>
<evidence type="ECO:0000256" key="10">
    <source>
        <dbReference type="ARBA" id="ARBA00023170"/>
    </source>
</evidence>
<keyword evidence="5" id="KW-0681">Retinal protein</keyword>
<dbReference type="InterPro" id="IPR027430">
    <property type="entry name" value="Retinal_BS"/>
</dbReference>
<evidence type="ECO:0000256" key="13">
    <source>
        <dbReference type="SAM" id="Phobius"/>
    </source>
</evidence>
<keyword evidence="2" id="KW-0600">Photoreceptor protein</keyword>
<feature type="transmembrane region" description="Helical" evidence="13">
    <location>
        <begin position="20"/>
        <end position="44"/>
    </location>
</feature>
<dbReference type="InterPro" id="IPR017452">
    <property type="entry name" value="GPCR_Rhodpsn_7TM"/>
</dbReference>
<dbReference type="Pfam" id="PF00001">
    <property type="entry name" value="7tm_1"/>
    <property type="match status" value="1"/>
</dbReference>
<evidence type="ECO:0000313" key="15">
    <source>
        <dbReference type="EMBL" id="KAG5282307.1"/>
    </source>
</evidence>
<evidence type="ECO:0000259" key="14">
    <source>
        <dbReference type="PROSITE" id="PS50262"/>
    </source>
</evidence>
<dbReference type="EMBL" id="JADWDJ010000004">
    <property type="protein sequence ID" value="KAG5282307.1"/>
    <property type="molecule type" value="Genomic_DNA"/>
</dbReference>
<protein>
    <recommendedName>
        <fullName evidence="14">G-protein coupled receptors family 1 profile domain-containing protein</fullName>
    </recommendedName>
</protein>
<evidence type="ECO:0000256" key="6">
    <source>
        <dbReference type="ARBA" id="ARBA00022989"/>
    </source>
</evidence>